<evidence type="ECO:0000256" key="2">
    <source>
        <dbReference type="ARBA" id="ARBA00010333"/>
    </source>
</evidence>
<dbReference type="SMART" id="SM00062">
    <property type="entry name" value="PBPb"/>
    <property type="match status" value="1"/>
</dbReference>
<dbReference type="OrthoDB" id="7708309at2"/>
<proteinExistence type="inferred from homology"/>
<dbReference type="Gene3D" id="3.40.190.10">
    <property type="entry name" value="Periplasmic binding protein-like II"/>
    <property type="match status" value="2"/>
</dbReference>
<dbReference type="RefSeq" id="WP_062092534.1">
    <property type="nucleotide sequence ID" value="NZ_FCOK02000107.1"/>
</dbReference>
<dbReference type="SUPFAM" id="SSF53850">
    <property type="entry name" value="Periplasmic binding protein-like II"/>
    <property type="match status" value="1"/>
</dbReference>
<dbReference type="PROSITE" id="PS01039">
    <property type="entry name" value="SBP_BACTERIAL_3"/>
    <property type="match status" value="1"/>
</dbReference>
<dbReference type="InterPro" id="IPR018313">
    <property type="entry name" value="SBP_3_CS"/>
</dbReference>
<accession>A0A158JPW8</accession>
<dbReference type="Pfam" id="PF00497">
    <property type="entry name" value="SBP_bac_3"/>
    <property type="match status" value="1"/>
</dbReference>
<dbReference type="GO" id="GO:0030313">
    <property type="term" value="C:cell envelope"/>
    <property type="evidence" value="ECO:0007669"/>
    <property type="project" value="UniProtKB-SubCell"/>
</dbReference>
<evidence type="ECO:0000256" key="1">
    <source>
        <dbReference type="ARBA" id="ARBA00004196"/>
    </source>
</evidence>
<name>A0A158JPW8_9BURK</name>
<evidence type="ECO:0000313" key="8">
    <source>
        <dbReference type="Proteomes" id="UP000054683"/>
    </source>
</evidence>
<dbReference type="PANTHER" id="PTHR35936:SF17">
    <property type="entry name" value="ARGININE-BINDING EXTRACELLULAR PROTEIN ARTP"/>
    <property type="match status" value="1"/>
</dbReference>
<sequence>MAGLCLQRAIAAVAAVALLAHSYAAHAQTPQPLKSTLIAGTTPKYPPFESKDPETDKMIGFDIDIVEAIAAKMGSKVEWQETNFDQLLSSITTQRTDLIVGGMADTPEREASISFLDYLKLGSVFYTLKTQASNFPSMAALCGKKVGTARRTIWPAAIATWSNEHCVRQGKPAIVVIGTDGSPDTRLQLNQNRVDAAVQGAPTLPYQNKMENDRYVQIGTPFLPQLMGMGFSKTNPAFGVALQKAFNGIIADGTYHKILVKWGLEGSAVDKATINGKQ</sequence>
<comment type="similarity">
    <text evidence="2 4">Belongs to the bacterial solute-binding protein 3 family.</text>
</comment>
<evidence type="ECO:0000256" key="4">
    <source>
        <dbReference type="RuleBase" id="RU003744"/>
    </source>
</evidence>
<feature type="chain" id="PRO_5008502132" evidence="5">
    <location>
        <begin position="28"/>
        <end position="278"/>
    </location>
</feature>
<dbReference type="CDD" id="cd01004">
    <property type="entry name" value="PBP2_MidA_like"/>
    <property type="match status" value="1"/>
</dbReference>
<dbReference type="AlphaFoldDB" id="A0A158JPW8"/>
<dbReference type="EMBL" id="FCOK02000107">
    <property type="protein sequence ID" value="SAL70886.1"/>
    <property type="molecule type" value="Genomic_DNA"/>
</dbReference>
<comment type="subcellular location">
    <subcellularLocation>
        <location evidence="1">Cell envelope</location>
    </subcellularLocation>
</comment>
<keyword evidence="3 5" id="KW-0732">Signal</keyword>
<organism evidence="7 8">
    <name type="scientific">Caballeronia udeis</name>
    <dbReference type="NCBI Taxonomy" id="1232866"/>
    <lineage>
        <taxon>Bacteria</taxon>
        <taxon>Pseudomonadati</taxon>
        <taxon>Pseudomonadota</taxon>
        <taxon>Betaproteobacteria</taxon>
        <taxon>Burkholderiales</taxon>
        <taxon>Burkholderiaceae</taxon>
        <taxon>Caballeronia</taxon>
    </lineage>
</organism>
<evidence type="ECO:0000259" key="6">
    <source>
        <dbReference type="SMART" id="SM00062"/>
    </source>
</evidence>
<evidence type="ECO:0000256" key="5">
    <source>
        <dbReference type="SAM" id="SignalP"/>
    </source>
</evidence>
<gene>
    <name evidence="7" type="ORF">AWB69_08477</name>
</gene>
<evidence type="ECO:0000256" key="3">
    <source>
        <dbReference type="ARBA" id="ARBA00022729"/>
    </source>
</evidence>
<dbReference type="PANTHER" id="PTHR35936">
    <property type="entry name" value="MEMBRANE-BOUND LYTIC MUREIN TRANSGLYCOSYLASE F"/>
    <property type="match status" value="1"/>
</dbReference>
<feature type="domain" description="Solute-binding protein family 3/N-terminal" evidence="6">
    <location>
        <begin position="36"/>
        <end position="266"/>
    </location>
</feature>
<reference evidence="7 8" key="1">
    <citation type="submission" date="2016-01" db="EMBL/GenBank/DDBJ databases">
        <authorList>
            <person name="Oliw E.H."/>
        </authorList>
    </citation>
    <scope>NUCLEOTIDE SEQUENCE [LARGE SCALE GENOMIC DNA]</scope>
    <source>
        <strain evidence="7">LMG 27134</strain>
    </source>
</reference>
<feature type="signal peptide" evidence="5">
    <location>
        <begin position="1"/>
        <end position="27"/>
    </location>
</feature>
<evidence type="ECO:0000313" key="7">
    <source>
        <dbReference type="EMBL" id="SAL70886.1"/>
    </source>
</evidence>
<dbReference type="Proteomes" id="UP000054683">
    <property type="component" value="Unassembled WGS sequence"/>
</dbReference>
<dbReference type="InterPro" id="IPR001638">
    <property type="entry name" value="Solute-binding_3/MltF_N"/>
</dbReference>
<protein>
    <submittedName>
        <fullName evidence="7">Extracellular solute-binding protein</fullName>
    </submittedName>
</protein>